<dbReference type="PANTHER" id="PTHR39456">
    <property type="entry name" value="METAL-DEPENDENT HYDROLASE"/>
    <property type="match status" value="1"/>
</dbReference>
<dbReference type="GO" id="GO:0016787">
    <property type="term" value="F:hydrolase activity"/>
    <property type="evidence" value="ECO:0007669"/>
    <property type="project" value="UniProtKB-KW"/>
</dbReference>
<dbReference type="EMBL" id="CSWP01000016">
    <property type="protein sequence ID" value="CPV74131.1"/>
    <property type="molecule type" value="Genomic_DNA"/>
</dbReference>
<dbReference type="InterPro" id="IPR016516">
    <property type="entry name" value="UCP07580"/>
</dbReference>
<dbReference type="Pfam" id="PF10118">
    <property type="entry name" value="Metal_hydrol"/>
    <property type="match status" value="1"/>
</dbReference>
<name>A0A0U0ZV88_9MYCO</name>
<evidence type="ECO:0000313" key="1">
    <source>
        <dbReference type="EMBL" id="CPV74131.1"/>
    </source>
</evidence>
<dbReference type="Proteomes" id="UP000045782">
    <property type="component" value="Unassembled WGS sequence"/>
</dbReference>
<gene>
    <name evidence="1" type="ORF">ERS075579_05410</name>
</gene>
<protein>
    <submittedName>
        <fullName evidence="1">Metal-dependent hydrolase</fullName>
    </submittedName>
</protein>
<sequence length="285" mass="32953">MNTTVDNSARPIKTRRIKFRYPTGSLNRHYVRGDLVMSHIIAMLSAVFPEGEDYFIRSVKHYSDQITDPVLKKQVAGFIGQEVTHGREHRELNDRLQQMGYPTAFVDRMTKRGMNFYTRRFPPRFNLAVTAALEHYTATLAETLLTDQRAQDLLGDTEVRSILLWHALEESEHRAVAFDVYRTVGGTERMRIWAMRYITCTFICGGILESILSLSRDRAAYNPIRLFKSATALRHSPFVSREIVGRIKAYNRPGFHPNEFDNTDLLERWNAELFGEQGQLADHLR</sequence>
<reference evidence="1 2" key="1">
    <citation type="submission" date="2015-03" db="EMBL/GenBank/DDBJ databases">
        <authorList>
            <person name="Murphy D."/>
        </authorList>
    </citation>
    <scope>NUCLEOTIDE SEQUENCE [LARGE SCALE GENOMIC DNA]</scope>
    <source>
        <strain evidence="1 2">PAP088</strain>
    </source>
</reference>
<proteinExistence type="predicted"/>
<evidence type="ECO:0000313" key="2">
    <source>
        <dbReference type="Proteomes" id="UP000045782"/>
    </source>
</evidence>
<dbReference type="AlphaFoldDB" id="A0A0U0ZV88"/>
<organism evidence="1 2">
    <name type="scientific">Mycobacteroides abscessus</name>
    <dbReference type="NCBI Taxonomy" id="36809"/>
    <lineage>
        <taxon>Bacteria</taxon>
        <taxon>Bacillati</taxon>
        <taxon>Actinomycetota</taxon>
        <taxon>Actinomycetes</taxon>
        <taxon>Mycobacteriales</taxon>
        <taxon>Mycobacteriaceae</taxon>
        <taxon>Mycobacteroides</taxon>
    </lineage>
</organism>
<keyword evidence="1" id="KW-0378">Hydrolase</keyword>
<dbReference type="PANTHER" id="PTHR39456:SF1">
    <property type="entry name" value="METAL-DEPENDENT HYDROLASE"/>
    <property type="match status" value="1"/>
</dbReference>
<dbReference type="PIRSF" id="PIRSF007580">
    <property type="entry name" value="UCP07580"/>
    <property type="match status" value="1"/>
</dbReference>
<accession>A0A0U0ZV88</accession>
<dbReference type="RefSeq" id="WP_016341715.1">
    <property type="nucleotide sequence ID" value="NZ_AP022621.1"/>
</dbReference>